<evidence type="ECO:0008006" key="8">
    <source>
        <dbReference type="Google" id="ProtNLM"/>
    </source>
</evidence>
<evidence type="ECO:0000256" key="2">
    <source>
        <dbReference type="ARBA" id="ARBA00022837"/>
    </source>
</evidence>
<feature type="compositionally biased region" description="Pro residues" evidence="3">
    <location>
        <begin position="915"/>
        <end position="928"/>
    </location>
</feature>
<protein>
    <recommendedName>
        <fullName evidence="8">Calmodulin</fullName>
    </recommendedName>
</protein>
<keyword evidence="2" id="KW-0106">Calcium</keyword>
<evidence type="ECO:0000256" key="1">
    <source>
        <dbReference type="ARBA" id="ARBA00022737"/>
    </source>
</evidence>
<dbReference type="PANTHER" id="PTHR23050">
    <property type="entry name" value="CALCIUM BINDING PROTEIN"/>
    <property type="match status" value="1"/>
</dbReference>
<dbReference type="SUPFAM" id="SSF51206">
    <property type="entry name" value="cAMP-binding domain-like"/>
    <property type="match status" value="1"/>
</dbReference>
<evidence type="ECO:0000313" key="6">
    <source>
        <dbReference type="EMBL" id="KAK3241638.1"/>
    </source>
</evidence>
<dbReference type="InterPro" id="IPR018490">
    <property type="entry name" value="cNMP-bd_dom_sf"/>
</dbReference>
<feature type="non-terminal residue" evidence="6">
    <location>
        <position position="1"/>
    </location>
</feature>
<accession>A0AAE0BT02</accession>
<feature type="domain" description="Cyclic nucleotide-binding" evidence="4">
    <location>
        <begin position="228"/>
        <end position="299"/>
    </location>
</feature>
<feature type="domain" description="Cyclic nucleotide-binding" evidence="4">
    <location>
        <begin position="455"/>
        <end position="504"/>
    </location>
</feature>
<dbReference type="InterPro" id="IPR000595">
    <property type="entry name" value="cNMP-bd_dom"/>
</dbReference>
<dbReference type="PROSITE" id="PS50042">
    <property type="entry name" value="CNMP_BINDING_3"/>
    <property type="match status" value="3"/>
</dbReference>
<dbReference type="SUPFAM" id="SSF47473">
    <property type="entry name" value="EF-hand"/>
    <property type="match status" value="1"/>
</dbReference>
<sequence length="1027" mass="112859">EEVTEAVRQRHGNAPTSLAWSGQVGRPLVRLLDSVRRPLAWSGQTSRTPRLSNPPLLDGLELEEIPGYLNEEEEEEEEDISMRLQLEEDERKIELQKWFYTIDEDRSGAINVKELQVALRKLKITVTEDDLLTMMRLADTNMSGDVDFEEFVIVMEDGMGASTWWAQLLRKKELREVFNLIDKDGSGAIDLEEMGAALKWAGARIPMSELRILFLEADDDGSGEIDYDEFSLIMETCMESPPQTKFENALMIQDLSSGCHVGELAVRSDLSDYGLLATLTTTEPTDLLALDRYGFQAILERGFEGMMEDNVTLLQSTSLFAKLHRRQLRALATTLERVRMKRGEKLYQQGTMAESLHIVSDGELVILRDESNDMREVTEEERMHANTQAAICSISHDHSSAQQIVCNEADSESAPPRRDSRALPLQSVKHAASMLRRQHHTKAKLTEPKKTPAQKEVQMAVVGPGGVLGEVSLYKSCPHKSSGKVTSAQAEFAGIKRDELVRVLSLKGYEKLLQAHVAMLEEAHHTRHTRRRNSLRQMSMPQLTAPPWGPQEDKSGGGHVALTPELRERRVKHEWQRQLQMFSPHVRNDPKHPANTSQPGSPGLLLLPEEEEQRMRRHSLADITEAFADKTSPQKAPAEKRKGPRGGAVRSGNGVMSVEVLAPPRKPPGSSGEHQRRELSVGLVTEGTLRDARQFFLGMGHESLLEAGWDWRSAHKSRDGVGGAVSVEPMMVDTPPPLTANSHAYIAAIEQLQEPPRAASAMSLRCPDPALADRGNSKFLPIERRKPLTAGEHNDHLRPGPSPLPSHRTQKAEESEEYTGPVVTAMPRGQALCGTSRMSTPEAAAAIAAAVSATPCSDQPATAKIELSDISVAMQQNYAMQQRYAKEAPLEPNRAASSAGTPSGSEPADRATAASPPPVCTSPKPAPQLLPLSSPRQASEKGQRAQLAASPSPLPGEVQGNSEVQQLAAEAAAAMNGVVLECYSQGRVYVSPFSRPLSSVVPPFCWIEPVSTAPHSAEGGQKWNDER</sequence>
<dbReference type="InterPro" id="IPR018247">
    <property type="entry name" value="EF_Hand_1_Ca_BS"/>
</dbReference>
<dbReference type="Pfam" id="PF13499">
    <property type="entry name" value="EF-hand_7"/>
    <property type="match status" value="2"/>
</dbReference>
<dbReference type="GO" id="GO:0005509">
    <property type="term" value="F:calcium ion binding"/>
    <property type="evidence" value="ECO:0007669"/>
    <property type="project" value="InterPro"/>
</dbReference>
<evidence type="ECO:0000259" key="4">
    <source>
        <dbReference type="PROSITE" id="PS50042"/>
    </source>
</evidence>
<dbReference type="InterPro" id="IPR002048">
    <property type="entry name" value="EF_hand_dom"/>
</dbReference>
<feature type="domain" description="EF-hand" evidence="5">
    <location>
        <begin position="126"/>
        <end position="161"/>
    </location>
</feature>
<dbReference type="InterPro" id="IPR014710">
    <property type="entry name" value="RmlC-like_jellyroll"/>
</dbReference>
<comment type="caution">
    <text evidence="6">The sequence shown here is derived from an EMBL/GenBank/DDBJ whole genome shotgun (WGS) entry which is preliminary data.</text>
</comment>
<evidence type="ECO:0000313" key="7">
    <source>
        <dbReference type="Proteomes" id="UP001190700"/>
    </source>
</evidence>
<feature type="compositionally biased region" description="Basic and acidic residues" evidence="3">
    <location>
        <begin position="786"/>
        <end position="798"/>
    </location>
</feature>
<evidence type="ECO:0000256" key="3">
    <source>
        <dbReference type="SAM" id="MobiDB-lite"/>
    </source>
</evidence>
<dbReference type="InterPro" id="IPR011992">
    <property type="entry name" value="EF-hand-dom_pair"/>
</dbReference>
<gene>
    <name evidence="6" type="ORF">CYMTET_48608</name>
</gene>
<dbReference type="SMART" id="SM00054">
    <property type="entry name" value="EFh"/>
    <property type="match status" value="4"/>
</dbReference>
<dbReference type="Gene3D" id="1.10.238.10">
    <property type="entry name" value="EF-hand"/>
    <property type="match status" value="2"/>
</dbReference>
<dbReference type="PROSITE" id="PS50222">
    <property type="entry name" value="EF_HAND_2"/>
    <property type="match status" value="4"/>
</dbReference>
<feature type="region of interest" description="Disordered" evidence="3">
    <location>
        <begin position="888"/>
        <end position="959"/>
    </location>
</feature>
<dbReference type="Proteomes" id="UP001190700">
    <property type="component" value="Unassembled WGS sequence"/>
</dbReference>
<dbReference type="CDD" id="cd00038">
    <property type="entry name" value="CAP_ED"/>
    <property type="match status" value="1"/>
</dbReference>
<name>A0AAE0BT02_9CHLO</name>
<dbReference type="FunFam" id="1.10.238.10:FF:000001">
    <property type="entry name" value="Calmodulin 1"/>
    <property type="match status" value="1"/>
</dbReference>
<dbReference type="PROSITE" id="PS00018">
    <property type="entry name" value="EF_HAND_1"/>
    <property type="match status" value="4"/>
</dbReference>
<feature type="domain" description="EF-hand" evidence="5">
    <location>
        <begin position="169"/>
        <end position="204"/>
    </location>
</feature>
<feature type="compositionally biased region" description="Polar residues" evidence="3">
    <location>
        <begin position="895"/>
        <end position="904"/>
    </location>
</feature>
<feature type="region of interest" description="Disordered" evidence="3">
    <location>
        <begin position="786"/>
        <end position="820"/>
    </location>
</feature>
<evidence type="ECO:0000259" key="5">
    <source>
        <dbReference type="PROSITE" id="PS50222"/>
    </source>
</evidence>
<feature type="domain" description="EF-hand" evidence="5">
    <location>
        <begin position="205"/>
        <end position="240"/>
    </location>
</feature>
<feature type="domain" description="EF-hand" evidence="5">
    <location>
        <begin position="90"/>
        <end position="125"/>
    </location>
</feature>
<proteinExistence type="predicted"/>
<dbReference type="AlphaFoldDB" id="A0AAE0BT02"/>
<dbReference type="InterPro" id="IPR050145">
    <property type="entry name" value="Centrin_CML-like"/>
</dbReference>
<reference evidence="6 7" key="1">
    <citation type="journal article" date="2015" name="Genome Biol. Evol.">
        <title>Comparative Genomics of a Bacterivorous Green Alga Reveals Evolutionary Causalities and Consequences of Phago-Mixotrophic Mode of Nutrition.</title>
        <authorList>
            <person name="Burns J.A."/>
            <person name="Paasch A."/>
            <person name="Narechania A."/>
            <person name="Kim E."/>
        </authorList>
    </citation>
    <scope>NUCLEOTIDE SEQUENCE [LARGE SCALE GENOMIC DNA]</scope>
    <source>
        <strain evidence="6 7">PLY_AMNH</strain>
    </source>
</reference>
<dbReference type="Gene3D" id="2.60.120.10">
    <property type="entry name" value="Jelly Rolls"/>
    <property type="match status" value="1"/>
</dbReference>
<keyword evidence="1" id="KW-0677">Repeat</keyword>
<feature type="region of interest" description="Disordered" evidence="3">
    <location>
        <begin position="584"/>
        <end position="604"/>
    </location>
</feature>
<keyword evidence="7" id="KW-1185">Reference proteome</keyword>
<feature type="domain" description="Cyclic nucleotide-binding" evidence="4">
    <location>
        <begin position="319"/>
        <end position="378"/>
    </location>
</feature>
<dbReference type="EMBL" id="LGRX02033349">
    <property type="protein sequence ID" value="KAK3241638.1"/>
    <property type="molecule type" value="Genomic_DNA"/>
</dbReference>
<organism evidence="6 7">
    <name type="scientific">Cymbomonas tetramitiformis</name>
    <dbReference type="NCBI Taxonomy" id="36881"/>
    <lineage>
        <taxon>Eukaryota</taxon>
        <taxon>Viridiplantae</taxon>
        <taxon>Chlorophyta</taxon>
        <taxon>Pyramimonadophyceae</taxon>
        <taxon>Pyramimonadales</taxon>
        <taxon>Pyramimonadaceae</taxon>
        <taxon>Cymbomonas</taxon>
    </lineage>
</organism>
<feature type="region of interest" description="Disordered" evidence="3">
    <location>
        <begin position="624"/>
        <end position="677"/>
    </location>
</feature>